<evidence type="ECO:0000313" key="3">
    <source>
        <dbReference type="Proteomes" id="UP001646157"/>
    </source>
</evidence>
<organism evidence="2 3">
    <name type="scientific">Rossellomorea pakistanensis</name>
    <dbReference type="NCBI Taxonomy" id="992288"/>
    <lineage>
        <taxon>Bacteria</taxon>
        <taxon>Bacillati</taxon>
        <taxon>Bacillota</taxon>
        <taxon>Bacilli</taxon>
        <taxon>Bacillales</taxon>
        <taxon>Bacillaceae</taxon>
        <taxon>Rossellomorea</taxon>
    </lineage>
</organism>
<comment type="caution">
    <text evidence="2">The sequence shown here is derived from an EMBL/GenBank/DDBJ whole genome shotgun (WGS) entry which is preliminary data.</text>
</comment>
<keyword evidence="3" id="KW-1185">Reference proteome</keyword>
<sequence length="227" mass="25324">MKQNRIGLAGIGKLGSAMMKHWCDQQIPIGVYHPNKSKAEQFISRYSNGYLIKKEDINELTVFILALPSDAVVPFISQLISPQIPLENTCLINMATALTTNEVSSKFPALSIAGMKFMGHSTDLYEHGNGLFITEHSLPDGILELFRVLGEVKRDSEEVVINVNKSATYQAVKAAIELEKEFAKKNLPAEYKNRALTSLFPEVIRSYSKGTLGHFAIEIVNEIKNRR</sequence>
<proteinExistence type="predicted"/>
<gene>
    <name evidence="2" type="ORF">JOC86_004431</name>
</gene>
<dbReference type="SUPFAM" id="SSF51735">
    <property type="entry name" value="NAD(P)-binding Rossmann-fold domains"/>
    <property type="match status" value="1"/>
</dbReference>
<dbReference type="Pfam" id="PF03446">
    <property type="entry name" value="NAD_binding_2"/>
    <property type="match status" value="1"/>
</dbReference>
<evidence type="ECO:0000259" key="1">
    <source>
        <dbReference type="Pfam" id="PF03446"/>
    </source>
</evidence>
<dbReference type="InterPro" id="IPR036291">
    <property type="entry name" value="NAD(P)-bd_dom_sf"/>
</dbReference>
<accession>A0ABS2NJ28</accession>
<name>A0ABS2NJ28_9BACI</name>
<dbReference type="EMBL" id="JAFBDZ010000006">
    <property type="protein sequence ID" value="MBM7587856.1"/>
    <property type="molecule type" value="Genomic_DNA"/>
</dbReference>
<evidence type="ECO:0000313" key="2">
    <source>
        <dbReference type="EMBL" id="MBM7587856.1"/>
    </source>
</evidence>
<dbReference type="RefSeq" id="WP_205175037.1">
    <property type="nucleotide sequence ID" value="NZ_JAFBDZ010000006.1"/>
</dbReference>
<reference evidence="2 3" key="1">
    <citation type="submission" date="2021-01" db="EMBL/GenBank/DDBJ databases">
        <title>Genomic Encyclopedia of Type Strains, Phase IV (KMG-IV): sequencing the most valuable type-strain genomes for metagenomic binning, comparative biology and taxonomic classification.</title>
        <authorList>
            <person name="Goeker M."/>
        </authorList>
    </citation>
    <scope>NUCLEOTIDE SEQUENCE [LARGE SCALE GENOMIC DNA]</scope>
    <source>
        <strain evidence="2 3">DSM 24834</strain>
    </source>
</reference>
<protein>
    <submittedName>
        <fullName evidence="2">Pyrroline-5-carboxylate reductase</fullName>
    </submittedName>
</protein>
<dbReference type="InterPro" id="IPR006115">
    <property type="entry name" value="6PGDH_NADP-bd"/>
</dbReference>
<feature type="domain" description="6-phosphogluconate dehydrogenase NADP-binding" evidence="1">
    <location>
        <begin position="5"/>
        <end position="100"/>
    </location>
</feature>
<dbReference type="Proteomes" id="UP001646157">
    <property type="component" value="Unassembled WGS sequence"/>
</dbReference>
<dbReference type="Gene3D" id="3.40.50.720">
    <property type="entry name" value="NAD(P)-binding Rossmann-like Domain"/>
    <property type="match status" value="1"/>
</dbReference>